<dbReference type="Pfam" id="PF12833">
    <property type="entry name" value="HTH_18"/>
    <property type="match status" value="1"/>
</dbReference>
<dbReference type="InterPro" id="IPR009057">
    <property type="entry name" value="Homeodomain-like_sf"/>
</dbReference>
<proteinExistence type="predicted"/>
<keyword evidence="3" id="KW-0804">Transcription</keyword>
<evidence type="ECO:0000256" key="1">
    <source>
        <dbReference type="ARBA" id="ARBA00023015"/>
    </source>
</evidence>
<dbReference type="SUPFAM" id="SSF46689">
    <property type="entry name" value="Homeodomain-like"/>
    <property type="match status" value="1"/>
</dbReference>
<feature type="domain" description="HTH araC/xylS-type" evidence="4">
    <location>
        <begin position="184"/>
        <end position="282"/>
    </location>
</feature>
<evidence type="ECO:0000313" key="5">
    <source>
        <dbReference type="EMBL" id="MFC7345422.1"/>
    </source>
</evidence>
<dbReference type="Gene3D" id="1.10.10.60">
    <property type="entry name" value="Homeodomain-like"/>
    <property type="match status" value="1"/>
</dbReference>
<sequence>METIRFSKTECGVDFLINVLNNPEPGQFFKAEYHNTNFFEIVFIRKGNGRLFLNDTIINIKNDSIIFISPFQKKKWDIEKHSLDVSLLVFQEDFLNEFFSDKLFTYRLSYFYQNQYPLILNLPKEQIRSFCNILKEVKVELKATNFDSAHIIRSLIYYLLQRLNRLYGSSYNLSYQIDASNHAYAFKRLMETHIRQKQRINEYCELLGISRITINSAVKKQFNTTATDLLKKRLLSEIKTELIYSGKNVSEIAYEFGYSDPNHLMRFFKKQTGKTPSEFISTYQNDSL</sequence>
<dbReference type="SMART" id="SM00342">
    <property type="entry name" value="HTH_ARAC"/>
    <property type="match status" value="1"/>
</dbReference>
<dbReference type="InterPro" id="IPR018060">
    <property type="entry name" value="HTH_AraC"/>
</dbReference>
<organism evidence="5 6">
    <name type="scientific">Chryseobacterium zhengzhouense</name>
    <dbReference type="NCBI Taxonomy" id="1636086"/>
    <lineage>
        <taxon>Bacteria</taxon>
        <taxon>Pseudomonadati</taxon>
        <taxon>Bacteroidota</taxon>
        <taxon>Flavobacteriia</taxon>
        <taxon>Flavobacteriales</taxon>
        <taxon>Weeksellaceae</taxon>
        <taxon>Chryseobacterium group</taxon>
        <taxon>Chryseobacterium</taxon>
    </lineage>
</organism>
<dbReference type="PANTHER" id="PTHR43280:SF32">
    <property type="entry name" value="TRANSCRIPTIONAL REGULATORY PROTEIN"/>
    <property type="match status" value="1"/>
</dbReference>
<dbReference type="PROSITE" id="PS01124">
    <property type="entry name" value="HTH_ARAC_FAMILY_2"/>
    <property type="match status" value="1"/>
</dbReference>
<dbReference type="Pfam" id="PF02311">
    <property type="entry name" value="AraC_binding"/>
    <property type="match status" value="1"/>
</dbReference>
<dbReference type="SUPFAM" id="SSF51215">
    <property type="entry name" value="Regulatory protein AraC"/>
    <property type="match status" value="1"/>
</dbReference>
<dbReference type="EMBL" id="JBHTCR010000001">
    <property type="protein sequence ID" value="MFC7345422.1"/>
    <property type="molecule type" value="Genomic_DNA"/>
</dbReference>
<evidence type="ECO:0000259" key="4">
    <source>
        <dbReference type="PROSITE" id="PS01124"/>
    </source>
</evidence>
<dbReference type="PANTHER" id="PTHR43280">
    <property type="entry name" value="ARAC-FAMILY TRANSCRIPTIONAL REGULATOR"/>
    <property type="match status" value="1"/>
</dbReference>
<keyword evidence="6" id="KW-1185">Reference proteome</keyword>
<name>A0ABW2LWB8_9FLAO</name>
<protein>
    <submittedName>
        <fullName evidence="5">AraC family transcriptional regulator</fullName>
    </submittedName>
</protein>
<evidence type="ECO:0000256" key="3">
    <source>
        <dbReference type="ARBA" id="ARBA00023163"/>
    </source>
</evidence>
<evidence type="ECO:0000313" key="6">
    <source>
        <dbReference type="Proteomes" id="UP001596550"/>
    </source>
</evidence>
<keyword evidence="2" id="KW-0238">DNA-binding</keyword>
<keyword evidence="1" id="KW-0805">Transcription regulation</keyword>
<dbReference type="InterPro" id="IPR037923">
    <property type="entry name" value="HTH-like"/>
</dbReference>
<gene>
    <name evidence="5" type="ORF">ACFQO9_01670</name>
</gene>
<evidence type="ECO:0000256" key="2">
    <source>
        <dbReference type="ARBA" id="ARBA00023125"/>
    </source>
</evidence>
<comment type="caution">
    <text evidence="5">The sequence shown here is derived from an EMBL/GenBank/DDBJ whole genome shotgun (WGS) entry which is preliminary data.</text>
</comment>
<dbReference type="InterPro" id="IPR003313">
    <property type="entry name" value="AraC-bd"/>
</dbReference>
<accession>A0ABW2LWB8</accession>
<reference evidence="6" key="1">
    <citation type="journal article" date="2019" name="Int. J. Syst. Evol. Microbiol.">
        <title>The Global Catalogue of Microorganisms (GCM) 10K type strain sequencing project: providing services to taxonomists for standard genome sequencing and annotation.</title>
        <authorList>
            <consortium name="The Broad Institute Genomics Platform"/>
            <consortium name="The Broad Institute Genome Sequencing Center for Infectious Disease"/>
            <person name="Wu L."/>
            <person name="Ma J."/>
        </authorList>
    </citation>
    <scope>NUCLEOTIDE SEQUENCE [LARGE SCALE GENOMIC DNA]</scope>
    <source>
        <strain evidence="6">CCUG 54781</strain>
    </source>
</reference>
<dbReference type="RefSeq" id="WP_378172418.1">
    <property type="nucleotide sequence ID" value="NZ_JBHTCR010000001.1"/>
</dbReference>
<dbReference type="Proteomes" id="UP001596550">
    <property type="component" value="Unassembled WGS sequence"/>
</dbReference>